<dbReference type="Proteomes" id="UP000191010">
    <property type="component" value="Chromosome"/>
</dbReference>
<reference evidence="2 5" key="2">
    <citation type="submission" date="2017-02" db="EMBL/GenBank/DDBJ databases">
        <authorList>
            <person name="Guo L."/>
        </authorList>
    </citation>
    <scope>NUCLEOTIDE SEQUENCE [LARGE SCALE GENOMIC DNA]</scope>
    <source>
        <strain evidence="2 5">PRS09-11288</strain>
    </source>
</reference>
<keyword evidence="1" id="KW-1133">Transmembrane helix</keyword>
<dbReference type="AlphaFoldDB" id="A0AAJ0PGH8"/>
<evidence type="ECO:0000313" key="4">
    <source>
        <dbReference type="Proteomes" id="UP000071644"/>
    </source>
</evidence>
<feature type="transmembrane region" description="Helical" evidence="1">
    <location>
        <begin position="31"/>
        <end position="52"/>
    </location>
</feature>
<organism evidence="3 4">
    <name type="scientific">Pseudomonas parafulva</name>
    <dbReference type="NCBI Taxonomy" id="157782"/>
    <lineage>
        <taxon>Bacteria</taxon>
        <taxon>Pseudomonadati</taxon>
        <taxon>Pseudomonadota</taxon>
        <taxon>Gammaproteobacteria</taxon>
        <taxon>Pseudomonadales</taxon>
        <taxon>Pseudomonadaceae</taxon>
        <taxon>Pseudomonas</taxon>
    </lineage>
</organism>
<gene>
    <name evidence="2" type="ORF">B2J77_12130</name>
    <name evidence="3" type="ORF">NS96R_01750</name>
</gene>
<keyword evidence="5" id="KW-1185">Reference proteome</keyword>
<evidence type="ECO:0000313" key="5">
    <source>
        <dbReference type="Proteomes" id="UP000191010"/>
    </source>
</evidence>
<protein>
    <submittedName>
        <fullName evidence="3">Uncharacterized protein</fullName>
    </submittedName>
</protein>
<keyword evidence="1" id="KW-0812">Transmembrane</keyword>
<accession>A0AAJ0PGH8</accession>
<evidence type="ECO:0000313" key="3">
    <source>
        <dbReference type="EMBL" id="KTT19878.1"/>
    </source>
</evidence>
<sequence length="168" mass="18076">MNEYPMTSKHYPAPEGAFAHHRFGRAGRFKWLALLLPLGLAIAIVPASPWLIDARATSADGKVQVHYKRLGRSASPVELSISVKGTPSKPVWVQLGGSMLQEASIETVQPQPLRTQTQGKAMLIEVATDEAGMATVHLTVRNDAPGQVTGHVRAGANSAVRLSTFLYP</sequence>
<reference evidence="3 4" key="1">
    <citation type="journal article" date="2016" name="Front. Microbiol.">
        <title>Genomic Resource of Rice Seed Associated Bacteria.</title>
        <authorList>
            <person name="Midha S."/>
            <person name="Bansal K."/>
            <person name="Sharma S."/>
            <person name="Kumar N."/>
            <person name="Patil P.P."/>
            <person name="Chaudhry V."/>
            <person name="Patil P.B."/>
        </authorList>
    </citation>
    <scope>NUCLEOTIDE SEQUENCE [LARGE SCALE GENOMIC DNA]</scope>
    <source>
        <strain evidence="3 4">NS96</strain>
    </source>
</reference>
<dbReference type="EMBL" id="LDSN01000005">
    <property type="protein sequence ID" value="KTT19878.1"/>
    <property type="molecule type" value="Genomic_DNA"/>
</dbReference>
<dbReference type="EMBL" id="CP019952">
    <property type="protein sequence ID" value="AQW68910.1"/>
    <property type="molecule type" value="Genomic_DNA"/>
</dbReference>
<name>A0AAJ0PGH8_9PSED</name>
<keyword evidence="1" id="KW-0472">Membrane</keyword>
<evidence type="ECO:0000256" key="1">
    <source>
        <dbReference type="SAM" id="Phobius"/>
    </source>
</evidence>
<proteinExistence type="predicted"/>
<dbReference type="Proteomes" id="UP000071644">
    <property type="component" value="Unassembled WGS sequence"/>
</dbReference>
<evidence type="ECO:0000313" key="2">
    <source>
        <dbReference type="EMBL" id="AQW68910.1"/>
    </source>
</evidence>